<dbReference type="InterPro" id="IPR038664">
    <property type="entry name" value="Gar1/Naf1_Cbf5-bd_sf"/>
</dbReference>
<keyword evidence="6" id="KW-0597">Phosphoprotein</keyword>
<evidence type="ECO:0000256" key="4">
    <source>
        <dbReference type="ARBA" id="ARBA00022517"/>
    </source>
</evidence>
<feature type="compositionally biased region" description="Gly residues" evidence="9">
    <location>
        <begin position="314"/>
        <end position="333"/>
    </location>
</feature>
<dbReference type="InterPro" id="IPR040309">
    <property type="entry name" value="Naf1"/>
</dbReference>
<dbReference type="GO" id="GO:0006364">
    <property type="term" value="P:rRNA processing"/>
    <property type="evidence" value="ECO:0007669"/>
    <property type="project" value="UniProtKB-KW"/>
</dbReference>
<evidence type="ECO:0000256" key="2">
    <source>
        <dbReference type="ARBA" id="ARBA00009801"/>
    </source>
</evidence>
<feature type="compositionally biased region" description="Low complexity" evidence="9">
    <location>
        <begin position="14"/>
        <end position="23"/>
    </location>
</feature>
<dbReference type="GO" id="GO:0000493">
    <property type="term" value="P:box H/ACA snoRNP assembly"/>
    <property type="evidence" value="ECO:0007669"/>
    <property type="project" value="InterPro"/>
</dbReference>
<dbReference type="Proteomes" id="UP000024635">
    <property type="component" value="Unassembled WGS sequence"/>
</dbReference>
<organism evidence="10 11">
    <name type="scientific">Ancylostoma ceylanicum</name>
    <dbReference type="NCBI Taxonomy" id="53326"/>
    <lineage>
        <taxon>Eukaryota</taxon>
        <taxon>Metazoa</taxon>
        <taxon>Ecdysozoa</taxon>
        <taxon>Nematoda</taxon>
        <taxon>Chromadorea</taxon>
        <taxon>Rhabditida</taxon>
        <taxon>Rhabditina</taxon>
        <taxon>Rhabditomorpha</taxon>
        <taxon>Strongyloidea</taxon>
        <taxon>Ancylostomatidae</taxon>
        <taxon>Ancylostomatinae</taxon>
        <taxon>Ancylostoma</taxon>
    </lineage>
</organism>
<dbReference type="STRING" id="53326.A0A016SE90"/>
<evidence type="ECO:0000256" key="1">
    <source>
        <dbReference type="ARBA" id="ARBA00004123"/>
    </source>
</evidence>
<comment type="caution">
    <text evidence="10">The sequence shown here is derived from an EMBL/GenBank/DDBJ whole genome shotgun (WGS) entry which is preliminary data.</text>
</comment>
<feature type="compositionally biased region" description="Polar residues" evidence="9">
    <location>
        <begin position="351"/>
        <end position="361"/>
    </location>
</feature>
<evidence type="ECO:0000256" key="9">
    <source>
        <dbReference type="SAM" id="MobiDB-lite"/>
    </source>
</evidence>
<evidence type="ECO:0000313" key="10">
    <source>
        <dbReference type="EMBL" id="EYB88589.1"/>
    </source>
</evidence>
<name>A0A016SE90_9BILA</name>
<keyword evidence="8" id="KW-0539">Nucleus</keyword>
<protein>
    <recommendedName>
        <fullName evidence="3">H/ACA ribonucleoprotein complex non-core subunit NAF1</fullName>
    </recommendedName>
</protein>
<dbReference type="AlphaFoldDB" id="A0A016SE90"/>
<comment type="similarity">
    <text evidence="2">Belongs to the NAF1 family.</text>
</comment>
<reference evidence="11" key="1">
    <citation type="journal article" date="2015" name="Nat. Genet.">
        <title>The genome and transcriptome of the zoonotic hookworm Ancylostoma ceylanicum identify infection-specific gene families.</title>
        <authorList>
            <person name="Schwarz E.M."/>
            <person name="Hu Y."/>
            <person name="Antoshechkin I."/>
            <person name="Miller M.M."/>
            <person name="Sternberg P.W."/>
            <person name="Aroian R.V."/>
        </authorList>
    </citation>
    <scope>NUCLEOTIDE SEQUENCE</scope>
    <source>
        <strain evidence="11">HY135</strain>
    </source>
</reference>
<keyword evidence="11" id="KW-1185">Reference proteome</keyword>
<comment type="subcellular location">
    <subcellularLocation>
        <location evidence="1">Nucleus</location>
    </subcellularLocation>
</comment>
<dbReference type="PANTHER" id="PTHR31633">
    <property type="entry name" value="H/ACA RIBONUCLEOPROTEIN COMPLEX NON-CORE SUBUNIT NAF1"/>
    <property type="match status" value="1"/>
</dbReference>
<evidence type="ECO:0000256" key="8">
    <source>
        <dbReference type="ARBA" id="ARBA00023242"/>
    </source>
</evidence>
<dbReference type="GO" id="GO:0005634">
    <property type="term" value="C:nucleus"/>
    <property type="evidence" value="ECO:0007669"/>
    <property type="project" value="UniProtKB-SubCell"/>
</dbReference>
<dbReference type="InterPro" id="IPR007504">
    <property type="entry name" value="H/ACA_rnp_Gar1/Naf1"/>
</dbReference>
<evidence type="ECO:0000256" key="6">
    <source>
        <dbReference type="ARBA" id="ARBA00022553"/>
    </source>
</evidence>
<evidence type="ECO:0000256" key="7">
    <source>
        <dbReference type="ARBA" id="ARBA00022884"/>
    </source>
</evidence>
<dbReference type="OrthoDB" id="21550at2759"/>
<proteinExistence type="inferred from homology"/>
<dbReference type="GO" id="GO:0005732">
    <property type="term" value="C:sno(s)RNA-containing ribonucleoprotein complex"/>
    <property type="evidence" value="ECO:0007669"/>
    <property type="project" value="InterPro"/>
</dbReference>
<keyword evidence="5" id="KW-0698">rRNA processing</keyword>
<accession>A0A016SE90</accession>
<gene>
    <name evidence="10" type="primary">Acey_s0244.g3515</name>
    <name evidence="10" type="synonym">Acey-F25H8.2</name>
    <name evidence="10" type="ORF">Y032_0244g3515</name>
</gene>
<dbReference type="InterPro" id="IPR009000">
    <property type="entry name" value="Transl_B-barrel_sf"/>
</dbReference>
<dbReference type="Pfam" id="PF04410">
    <property type="entry name" value="Gar1"/>
    <property type="match status" value="1"/>
</dbReference>
<feature type="compositionally biased region" description="Acidic residues" evidence="9">
    <location>
        <begin position="255"/>
        <end position="268"/>
    </location>
</feature>
<dbReference type="SUPFAM" id="SSF50447">
    <property type="entry name" value="Translation proteins"/>
    <property type="match status" value="1"/>
</dbReference>
<keyword evidence="4" id="KW-0690">Ribosome biogenesis</keyword>
<dbReference type="GO" id="GO:0001522">
    <property type="term" value="P:pseudouridine synthesis"/>
    <property type="evidence" value="ECO:0007669"/>
    <property type="project" value="InterPro"/>
</dbReference>
<dbReference type="EMBL" id="JARK01001580">
    <property type="protein sequence ID" value="EYB88589.1"/>
    <property type="molecule type" value="Genomic_DNA"/>
</dbReference>
<dbReference type="PANTHER" id="PTHR31633:SF1">
    <property type="entry name" value="H_ACA RIBONUCLEOPROTEIN COMPLEX NON-CORE SUBUNIT NAF1"/>
    <property type="match status" value="1"/>
</dbReference>
<feature type="region of interest" description="Disordered" evidence="9">
    <location>
        <begin position="1"/>
        <end position="26"/>
    </location>
</feature>
<feature type="region of interest" description="Disordered" evidence="9">
    <location>
        <begin position="252"/>
        <end position="392"/>
    </location>
</feature>
<dbReference type="GO" id="GO:0003723">
    <property type="term" value="F:RNA binding"/>
    <property type="evidence" value="ECO:0007669"/>
    <property type="project" value="UniProtKB-KW"/>
</dbReference>
<evidence type="ECO:0000256" key="3">
    <source>
        <dbReference type="ARBA" id="ARBA00021438"/>
    </source>
</evidence>
<evidence type="ECO:0000256" key="5">
    <source>
        <dbReference type="ARBA" id="ARBA00022552"/>
    </source>
</evidence>
<feature type="compositionally biased region" description="Low complexity" evidence="9">
    <location>
        <begin position="283"/>
        <end position="294"/>
    </location>
</feature>
<feature type="compositionally biased region" description="Basic and acidic residues" evidence="9">
    <location>
        <begin position="269"/>
        <end position="278"/>
    </location>
</feature>
<keyword evidence="7" id="KW-0694">RNA-binding</keyword>
<dbReference type="Gene3D" id="2.40.10.230">
    <property type="entry name" value="Probable tRNA pseudouridine synthase domain"/>
    <property type="match status" value="1"/>
</dbReference>
<sequence length="392" mass="43886">MGEPVEEEKHATEEASLSSTSSSTKEDVIVETVVRELIDRASFWSEPSTLEKNFFTLDYRKAPSLGSASSVDGSEFGDLSDCELSLLESEEDSDKEFERLQRYSCEIRLKKFKEDHPDGVPDRKKSKNEVVIDTSDFQNEYDTLPPLENLSIHCDESIPLEVVGHVTSVVDCLVVIQSEGGVALDFDSVLFDKDRNSIGVVFDLFGPVRSPLYSVRFNTKEEAAKLQVGMKVYYAPQAEQYTRTVIETQLKEPEEAGDYSSEDEAVFSDDEKEREYRARKSAQARSAAQAASSSGNNERRGQKRRVQFSESTSRGGGRGRGGPNRGQPRGRGGSWNWHSERGGFPGRNYYNKRTNPDSAANQRRPPQPANMDNPYAEYGCYSGNPFTDSRQL</sequence>
<evidence type="ECO:0000313" key="11">
    <source>
        <dbReference type="Proteomes" id="UP000024635"/>
    </source>
</evidence>